<organism evidence="1 2">
    <name type="scientific">Eggerthella guodeyinii</name>
    <dbReference type="NCBI Taxonomy" id="2690837"/>
    <lineage>
        <taxon>Bacteria</taxon>
        <taxon>Bacillati</taxon>
        <taxon>Actinomycetota</taxon>
        <taxon>Coriobacteriia</taxon>
        <taxon>Eggerthellales</taxon>
        <taxon>Eggerthellaceae</taxon>
        <taxon>Eggerthella</taxon>
    </lineage>
</organism>
<dbReference type="Proteomes" id="UP000438093">
    <property type="component" value="Unassembled WGS sequence"/>
</dbReference>
<protein>
    <submittedName>
        <fullName evidence="1">Uncharacterized protein</fullName>
    </submittedName>
</protein>
<accession>A0A6N7RR52</accession>
<dbReference type="RefSeq" id="WP_154334314.1">
    <property type="nucleotide sequence ID" value="NZ_VTFY01000012.1"/>
</dbReference>
<sequence length="66" mass="7729">MIDYKINTNREQNLFIWVSTGAKDNVGQESASEASKACWPFFVPIEPFQQKKKANRERLTWCFWSG</sequence>
<evidence type="ECO:0000313" key="1">
    <source>
        <dbReference type="EMBL" id="MRX83492.1"/>
    </source>
</evidence>
<dbReference type="EMBL" id="VTFY01000012">
    <property type="protein sequence ID" value="MRX83492.1"/>
    <property type="molecule type" value="Genomic_DNA"/>
</dbReference>
<evidence type="ECO:0000313" key="2">
    <source>
        <dbReference type="Proteomes" id="UP000438093"/>
    </source>
</evidence>
<reference evidence="2" key="1">
    <citation type="submission" date="2019-08" db="EMBL/GenBank/DDBJ databases">
        <title>Arthrobacter sp. nov., isolated from plateau pika and Tibetan wild ass.</title>
        <authorList>
            <person name="Ge Y."/>
        </authorList>
    </citation>
    <scope>NUCLEOTIDE SEQUENCE [LARGE SCALE GENOMIC DNA]</scope>
    <source>
        <strain evidence="2">HF-4214</strain>
    </source>
</reference>
<dbReference type="AlphaFoldDB" id="A0A6N7RR52"/>
<proteinExistence type="predicted"/>
<gene>
    <name evidence="1" type="ORF">GJG86_13470</name>
</gene>
<keyword evidence="2" id="KW-1185">Reference proteome</keyword>
<comment type="caution">
    <text evidence="1">The sequence shown here is derived from an EMBL/GenBank/DDBJ whole genome shotgun (WGS) entry which is preliminary data.</text>
</comment>
<name>A0A6N7RR52_9ACTN</name>